<dbReference type="InterPro" id="IPR013087">
    <property type="entry name" value="Znf_C2H2_type"/>
</dbReference>
<keyword evidence="1" id="KW-0479">Metal-binding</keyword>
<dbReference type="PANTHER" id="PTHR33936">
    <property type="entry name" value="PROTEIN CBG17840"/>
    <property type="match status" value="1"/>
</dbReference>
<evidence type="ECO:0000259" key="3">
    <source>
        <dbReference type="PROSITE" id="PS50157"/>
    </source>
</evidence>
<reference evidence="4 5" key="1">
    <citation type="journal article" date="2021" name="BMC Biol.">
        <title>Horizontally acquired antibacterial genes associated with adaptive radiation of ladybird beetles.</title>
        <authorList>
            <person name="Li H.S."/>
            <person name="Tang X.F."/>
            <person name="Huang Y.H."/>
            <person name="Xu Z.Y."/>
            <person name="Chen M.L."/>
            <person name="Du X.Y."/>
            <person name="Qiu B.Y."/>
            <person name="Chen P.T."/>
            <person name="Zhang W."/>
            <person name="Slipinski A."/>
            <person name="Escalona H.E."/>
            <person name="Waterhouse R.M."/>
            <person name="Zwick A."/>
            <person name="Pang H."/>
        </authorList>
    </citation>
    <scope>NUCLEOTIDE SEQUENCE [LARGE SCALE GENOMIC DNA]</scope>
    <source>
        <strain evidence="4">SYSU2018</strain>
    </source>
</reference>
<evidence type="ECO:0000313" key="4">
    <source>
        <dbReference type="EMBL" id="KAL3275371.1"/>
    </source>
</evidence>
<comment type="caution">
    <text evidence="4">The sequence shown here is derived from an EMBL/GenBank/DDBJ whole genome shotgun (WGS) entry which is preliminary data.</text>
</comment>
<dbReference type="PROSITE" id="PS00028">
    <property type="entry name" value="ZINC_FINGER_C2H2_1"/>
    <property type="match status" value="1"/>
</dbReference>
<dbReference type="PROSITE" id="PS50157">
    <property type="entry name" value="ZINC_FINGER_C2H2_2"/>
    <property type="match status" value="2"/>
</dbReference>
<feature type="domain" description="C2H2-type" evidence="3">
    <location>
        <begin position="111"/>
        <end position="141"/>
    </location>
</feature>
<protein>
    <recommendedName>
        <fullName evidence="3">C2H2-type domain-containing protein</fullName>
    </recommendedName>
</protein>
<keyword evidence="5" id="KW-1185">Reference proteome</keyword>
<gene>
    <name evidence="4" type="ORF">HHI36_020138</name>
</gene>
<dbReference type="InterPro" id="IPR052797">
    <property type="entry name" value="RegFact_GeneExpr_CellDeath"/>
</dbReference>
<dbReference type="EMBL" id="JABFTP020000083">
    <property type="protein sequence ID" value="KAL3275371.1"/>
    <property type="molecule type" value="Genomic_DNA"/>
</dbReference>
<feature type="compositionally biased region" description="Acidic residues" evidence="2">
    <location>
        <begin position="1"/>
        <end position="15"/>
    </location>
</feature>
<dbReference type="SMART" id="SM00355">
    <property type="entry name" value="ZnF_C2H2"/>
    <property type="match status" value="3"/>
</dbReference>
<dbReference type="GO" id="GO:0008270">
    <property type="term" value="F:zinc ion binding"/>
    <property type="evidence" value="ECO:0007669"/>
    <property type="project" value="UniProtKB-KW"/>
</dbReference>
<keyword evidence="1" id="KW-0862">Zinc</keyword>
<dbReference type="Proteomes" id="UP001516400">
    <property type="component" value="Unassembled WGS sequence"/>
</dbReference>
<feature type="region of interest" description="Disordered" evidence="2">
    <location>
        <begin position="1"/>
        <end position="31"/>
    </location>
</feature>
<evidence type="ECO:0000256" key="1">
    <source>
        <dbReference type="PROSITE-ProRule" id="PRU00042"/>
    </source>
</evidence>
<dbReference type="PANTHER" id="PTHR33936:SF25">
    <property type="entry name" value="C2H2-TYPE DOMAIN-CONTAINING PROTEIN"/>
    <property type="match status" value="1"/>
</dbReference>
<name>A0ABD2N9L5_9CUCU</name>
<feature type="domain" description="C2H2-type" evidence="3">
    <location>
        <begin position="80"/>
        <end position="107"/>
    </location>
</feature>
<organism evidence="4 5">
    <name type="scientific">Cryptolaemus montrouzieri</name>
    <dbReference type="NCBI Taxonomy" id="559131"/>
    <lineage>
        <taxon>Eukaryota</taxon>
        <taxon>Metazoa</taxon>
        <taxon>Ecdysozoa</taxon>
        <taxon>Arthropoda</taxon>
        <taxon>Hexapoda</taxon>
        <taxon>Insecta</taxon>
        <taxon>Pterygota</taxon>
        <taxon>Neoptera</taxon>
        <taxon>Endopterygota</taxon>
        <taxon>Coleoptera</taxon>
        <taxon>Polyphaga</taxon>
        <taxon>Cucujiformia</taxon>
        <taxon>Coccinelloidea</taxon>
        <taxon>Coccinellidae</taxon>
        <taxon>Scymninae</taxon>
        <taxon>Scymnini</taxon>
        <taxon>Cryptolaemus</taxon>
    </lineage>
</organism>
<dbReference type="Pfam" id="PF21056">
    <property type="entry name" value="ZSWIM1-3_RNaseH-like"/>
    <property type="match status" value="1"/>
</dbReference>
<evidence type="ECO:0000313" key="5">
    <source>
        <dbReference type="Proteomes" id="UP001516400"/>
    </source>
</evidence>
<keyword evidence="1" id="KW-0863">Zinc-finger</keyword>
<dbReference type="InterPro" id="IPR048324">
    <property type="entry name" value="ZSWIM1-3_RNaseH-like"/>
</dbReference>
<dbReference type="AlphaFoldDB" id="A0ABD2N9L5"/>
<accession>A0ABD2N9L5</accession>
<dbReference type="Gene3D" id="3.30.160.60">
    <property type="entry name" value="Classic Zinc Finger"/>
    <property type="match status" value="1"/>
</dbReference>
<evidence type="ECO:0000256" key="2">
    <source>
        <dbReference type="SAM" id="MobiDB-lite"/>
    </source>
</evidence>
<sequence length="796" mass="93148">MNSTSDSEDIPNEEDYVFKSSTGSKKPSKKTQKNSKFIKNYQCKYCCRLFTTAFSAKRHHKVCPKSPLLHKMPIKNQQSFQCHVCGKFFRHFEYMIKHAESCSGSSLIRSVPCLYETCSQMFYHKTSLIQHLKFQHNANIEERRNLKFMNIKSFLAWKQEEEQETFSYFSKRMGEKNNVTFYYCQQDGSSKPHIKQEAVYRSTNKRNLKGQIRKGRTCLARIRAKVQKDSTVVVQYDPTHSHPLHPHDLKHHPLSDSLNKRILEQLEIGETPEEIAQSLVNDDSQVEGSFYQLNYVNLVSRIKERVRKMRIKSRSDPDDGTSLMKKVNQLQHHNNCPIIIFKPNGMDTLIGPDIINKIEDCQNVFMMGIQTEQQLEIMKARSDLVSVDLIDGTNRYGYQLLSIVVPDELGRSFPVGFFIASRMDEETISCFARAIKERAPNMEIGDIITSDNMFIITGLNQGFQSELNHILCQWVIYEDVRKKLKKLTMPIQWKAMFKELCSIFDYENKENFVNAFDAFQGKYRKEAPKLFDCIEKYSCNIHKWARCYRRFPRSNINTIMLNESVKNILRIMYMKRIPTKRLDNLIDILLKMSNDFHTRLEKEKVFNVPYGLDDPNKDRHEEGMSISDYDVLEIIENKEWEIASKMYKGQVYKILRLTEICQSDSCYTCPSSCYSLCTHLYFCTCEDLCVLCKHIHKVHSMITKDIPNMEDEDVELIELRFYVDSDCDISLPESEDDDEKKSVPQLIGACESYRIEQNNEINCWEHLNEKKYSRSAYDKIFEEIVDDPDVIDSNTG</sequence>
<proteinExistence type="predicted"/>